<evidence type="ECO:0000313" key="1">
    <source>
        <dbReference type="EMBL" id="RCV26660.1"/>
    </source>
</evidence>
<protein>
    <recommendedName>
        <fullName evidence="2">Myb/SANT-like domain-containing protein</fullName>
    </recommendedName>
</protein>
<reference evidence="1" key="2">
    <citation type="submission" date="2015-07" db="EMBL/GenBank/DDBJ databases">
        <authorList>
            <person name="Noorani M."/>
        </authorList>
    </citation>
    <scope>NUCLEOTIDE SEQUENCE</scope>
    <source>
        <strain evidence="1">Yugu1</strain>
    </source>
</reference>
<dbReference type="EMBL" id="CM003532">
    <property type="protein sequence ID" value="RCV26660.1"/>
    <property type="molecule type" value="Genomic_DNA"/>
</dbReference>
<dbReference type="PANTHER" id="PTHR46250">
    <property type="entry name" value="MYB/SANT-LIKE DNA-BINDING DOMAIN PROTEIN-RELATED"/>
    <property type="match status" value="1"/>
</dbReference>
<sequence>MNDSGWKVDTGHKSGYLSFIEKELAKRLPNAHIKADPHIQSKVKTLKKLLSYILDIQQSGSGFGWDDERKMVVGDKDQFMGWAKAKGPGDQFDLHEELSSADVTEQTQQIDSAVDSHSQPPCHGSYSSSGVKSLAGRKRVILDDNVLASEFSNISKALNTLVEAETANAAAMNAMQSAFTLEFEAQKRTDERREQLFSVLKKLSGFSRDQIVKAVLVIGQNEKRINLLFTTPDELKSEFVHQVLKRPKKI</sequence>
<proteinExistence type="predicted"/>
<organism evidence="1">
    <name type="scientific">Setaria italica</name>
    <name type="common">Foxtail millet</name>
    <name type="synonym">Panicum italicum</name>
    <dbReference type="NCBI Taxonomy" id="4555"/>
    <lineage>
        <taxon>Eukaryota</taxon>
        <taxon>Viridiplantae</taxon>
        <taxon>Streptophyta</taxon>
        <taxon>Embryophyta</taxon>
        <taxon>Tracheophyta</taxon>
        <taxon>Spermatophyta</taxon>
        <taxon>Magnoliopsida</taxon>
        <taxon>Liliopsida</taxon>
        <taxon>Poales</taxon>
        <taxon>Poaceae</taxon>
        <taxon>PACMAD clade</taxon>
        <taxon>Panicoideae</taxon>
        <taxon>Panicodae</taxon>
        <taxon>Paniceae</taxon>
        <taxon>Cenchrinae</taxon>
        <taxon>Setaria</taxon>
    </lineage>
</organism>
<gene>
    <name evidence="1" type="ORF">SETIT_5G263800v2</name>
</gene>
<reference evidence="1" key="1">
    <citation type="journal article" date="2012" name="Nat. Biotechnol.">
        <title>Reference genome sequence of the model plant Setaria.</title>
        <authorList>
            <person name="Bennetzen J.L."/>
            <person name="Schmutz J."/>
            <person name="Wang H."/>
            <person name="Percifield R."/>
            <person name="Hawkins J."/>
            <person name="Pontaroli A.C."/>
            <person name="Estep M."/>
            <person name="Feng L."/>
            <person name="Vaughn J.N."/>
            <person name="Grimwood J."/>
            <person name="Jenkins J."/>
            <person name="Barry K."/>
            <person name="Lindquist E."/>
            <person name="Hellsten U."/>
            <person name="Deshpande S."/>
            <person name="Wang X."/>
            <person name="Wu X."/>
            <person name="Mitros T."/>
            <person name="Triplett J."/>
            <person name="Yang X."/>
            <person name="Ye C.Y."/>
            <person name="Mauro-Herrera M."/>
            <person name="Wang L."/>
            <person name="Li P."/>
            <person name="Sharma M."/>
            <person name="Sharma R."/>
            <person name="Ronald P.C."/>
            <person name="Panaud O."/>
            <person name="Kellogg E.A."/>
            <person name="Brutnell T.P."/>
            <person name="Doust A.N."/>
            <person name="Tuskan G.A."/>
            <person name="Rokhsar D."/>
            <person name="Devos K.M."/>
        </authorList>
    </citation>
    <scope>NUCLEOTIDE SEQUENCE [LARGE SCALE GENOMIC DNA]</scope>
    <source>
        <strain evidence="1">Yugu1</strain>
    </source>
</reference>
<accession>A0A368RAP0</accession>
<dbReference type="PANTHER" id="PTHR46250:SF4">
    <property type="entry name" value="MYB_SANT-LIKE DOMAIN-CONTAINING PROTEIN"/>
    <property type="match status" value="1"/>
</dbReference>
<dbReference type="AlphaFoldDB" id="A0A368RAP0"/>
<dbReference type="OrthoDB" id="695318at2759"/>
<name>A0A368RAP0_SETIT</name>
<dbReference type="STRING" id="4555.A0A368RAP0"/>
<evidence type="ECO:0008006" key="2">
    <source>
        <dbReference type="Google" id="ProtNLM"/>
    </source>
</evidence>